<dbReference type="Proteomes" id="UP000016064">
    <property type="component" value="Unassembled WGS sequence"/>
</dbReference>
<name>A0ABP2XFF8_9CHLA</name>
<proteinExistence type="predicted"/>
<reference evidence="1 2" key="1">
    <citation type="submission" date="2013-07" db="EMBL/GenBank/DDBJ databases">
        <title>Isolation of a new Chlamydia species from the feral Sacred Ibis (Threskiornis aethiopicus): Chlamydia ibidis.</title>
        <authorList>
            <person name="Vorimore F."/>
            <person name="Hsia R.-C."/>
            <person name="Huot-Creasy H."/>
            <person name="Bastian S."/>
            <person name="Deruyter L."/>
            <person name="Passet A."/>
            <person name="Sachse K."/>
            <person name="Bavoil P."/>
            <person name="Myers G."/>
            <person name="Laroucau K."/>
        </authorList>
    </citation>
    <scope>NUCLEOTIDE SEQUENCE [LARGE SCALE GENOMIC DNA]</scope>
    <source>
        <strain evidence="1 2">10-1398/6</strain>
    </source>
</reference>
<keyword evidence="2" id="KW-1185">Reference proteome</keyword>
<gene>
    <name evidence="1" type="ORF">H359_0013</name>
</gene>
<evidence type="ECO:0000313" key="1">
    <source>
        <dbReference type="EMBL" id="EQM62899.1"/>
    </source>
</evidence>
<accession>A0ABP2XFF8</accession>
<organism evidence="1 2">
    <name type="scientific">Chlamydia ibidis 10-1398/6</name>
    <dbReference type="NCBI Taxonomy" id="1046581"/>
    <lineage>
        <taxon>Bacteria</taxon>
        <taxon>Pseudomonadati</taxon>
        <taxon>Chlamydiota</taxon>
        <taxon>Chlamydiia</taxon>
        <taxon>Chlamydiales</taxon>
        <taxon>Chlamydiaceae</taxon>
        <taxon>Chlamydia/Chlamydophila group</taxon>
        <taxon>Chlamydia</taxon>
    </lineage>
</organism>
<evidence type="ECO:0000313" key="2">
    <source>
        <dbReference type="Proteomes" id="UP000016064"/>
    </source>
</evidence>
<comment type="caution">
    <text evidence="1">The sequence shown here is derived from an EMBL/GenBank/DDBJ whole genome shotgun (WGS) entry which is preliminary data.</text>
</comment>
<dbReference type="EMBL" id="APJW01000001">
    <property type="protein sequence ID" value="EQM62899.1"/>
    <property type="molecule type" value="Genomic_DNA"/>
</dbReference>
<protein>
    <submittedName>
        <fullName evidence="1">Membrane protein</fullName>
    </submittedName>
</protein>
<sequence length="43" mass="4833">MIIDPDLFSGFLFFCFPLLFRSSSLGWGGFVLLSSISRGQLLF</sequence>